<dbReference type="Pfam" id="PF01312">
    <property type="entry name" value="Bac_export_2"/>
    <property type="match status" value="1"/>
</dbReference>
<comment type="caution">
    <text evidence="13">Lacks conserved residue(s) required for the propagation of feature annotation.</text>
</comment>
<evidence type="ECO:0000256" key="1">
    <source>
        <dbReference type="ARBA" id="ARBA00004651"/>
    </source>
</evidence>
<dbReference type="Proteomes" id="UP000885779">
    <property type="component" value="Unassembled WGS sequence"/>
</dbReference>
<comment type="caution">
    <text evidence="15">The sequence shown here is derived from an EMBL/GenBank/DDBJ whole genome shotgun (WGS) entry which is preliminary data.</text>
</comment>
<dbReference type="GO" id="GO:0005886">
    <property type="term" value="C:plasma membrane"/>
    <property type="evidence" value="ECO:0007669"/>
    <property type="project" value="UniProtKB-SubCell"/>
</dbReference>
<name>A0A7V4TZD4_CALAY</name>
<dbReference type="SUPFAM" id="SSF160544">
    <property type="entry name" value="EscU C-terminal domain-like"/>
    <property type="match status" value="1"/>
</dbReference>
<comment type="similarity">
    <text evidence="2 13">Belongs to the type III secretion exporter family.</text>
</comment>
<protein>
    <recommendedName>
        <fullName evidence="3 13">Flagellar biosynthetic protein FlhB</fullName>
    </recommendedName>
</protein>
<proteinExistence type="inferred from homology"/>
<evidence type="ECO:0000256" key="6">
    <source>
        <dbReference type="ARBA" id="ARBA00022692"/>
    </source>
</evidence>
<dbReference type="InterPro" id="IPR006136">
    <property type="entry name" value="FlhB"/>
</dbReference>
<dbReference type="EMBL" id="DRQG01000052">
    <property type="protein sequence ID" value="HGY55139.1"/>
    <property type="molecule type" value="Genomic_DNA"/>
</dbReference>
<evidence type="ECO:0000256" key="7">
    <source>
        <dbReference type="ARBA" id="ARBA00022795"/>
    </source>
</evidence>
<dbReference type="GO" id="GO:0044780">
    <property type="term" value="P:bacterial-type flagellum assembly"/>
    <property type="evidence" value="ECO:0007669"/>
    <property type="project" value="InterPro"/>
</dbReference>
<accession>A0A7V4TZD4</accession>
<dbReference type="InterPro" id="IPR029025">
    <property type="entry name" value="T3SS_substrate_exporter_C"/>
</dbReference>
<keyword evidence="7 13" id="KW-1005">Bacterial flagellum biogenesis</keyword>
<evidence type="ECO:0000256" key="12">
    <source>
        <dbReference type="ARBA" id="ARBA00025078"/>
    </source>
</evidence>
<evidence type="ECO:0000256" key="9">
    <source>
        <dbReference type="ARBA" id="ARBA00022989"/>
    </source>
</evidence>
<feature type="region of interest" description="Disordered" evidence="14">
    <location>
        <begin position="1"/>
        <end position="26"/>
    </location>
</feature>
<dbReference type="InterPro" id="IPR006135">
    <property type="entry name" value="T3SS_substrate_exporter"/>
</dbReference>
<dbReference type="PANTHER" id="PTHR30531:SF12">
    <property type="entry name" value="FLAGELLAR BIOSYNTHETIC PROTEIN FLHB"/>
    <property type="match status" value="1"/>
</dbReference>
<gene>
    <name evidence="13 15" type="primary">flhB</name>
    <name evidence="15" type="ORF">ENK44_05535</name>
</gene>
<reference evidence="15" key="1">
    <citation type="journal article" date="2020" name="mSystems">
        <title>Genome- and Community-Level Interaction Insights into Carbon Utilization and Element Cycling Functions of Hydrothermarchaeota in Hydrothermal Sediment.</title>
        <authorList>
            <person name="Zhou Z."/>
            <person name="Liu Y."/>
            <person name="Xu W."/>
            <person name="Pan J."/>
            <person name="Luo Z.H."/>
            <person name="Li M."/>
        </authorList>
    </citation>
    <scope>NUCLEOTIDE SEQUENCE [LARGE SCALE GENOMIC DNA]</scope>
    <source>
        <strain evidence="15">HyVt-577</strain>
    </source>
</reference>
<keyword evidence="11 13" id="KW-1006">Bacterial flagellum protein export</keyword>
<dbReference type="GO" id="GO:0009306">
    <property type="term" value="P:protein secretion"/>
    <property type="evidence" value="ECO:0007669"/>
    <property type="project" value="InterPro"/>
</dbReference>
<keyword evidence="9 13" id="KW-1133">Transmembrane helix</keyword>
<feature type="transmembrane region" description="Helical" evidence="13">
    <location>
        <begin position="143"/>
        <end position="163"/>
    </location>
</feature>
<dbReference type="Gene3D" id="3.40.1690.10">
    <property type="entry name" value="secretion proteins EscU"/>
    <property type="match status" value="1"/>
</dbReference>
<comment type="subcellular location">
    <subcellularLocation>
        <location evidence="1">Cell membrane</location>
        <topology evidence="1">Multi-pass membrane protein</topology>
    </subcellularLocation>
</comment>
<evidence type="ECO:0000256" key="3">
    <source>
        <dbReference type="ARBA" id="ARBA00021622"/>
    </source>
</evidence>
<dbReference type="PRINTS" id="PR00950">
    <property type="entry name" value="TYPE3IMSPROT"/>
</dbReference>
<keyword evidence="15" id="KW-0282">Flagellum</keyword>
<dbReference type="PANTHER" id="PTHR30531">
    <property type="entry name" value="FLAGELLAR BIOSYNTHETIC PROTEIN FLHB"/>
    <property type="match status" value="1"/>
</dbReference>
<dbReference type="NCBIfam" id="TIGR00328">
    <property type="entry name" value="flhB"/>
    <property type="match status" value="1"/>
</dbReference>
<evidence type="ECO:0000256" key="13">
    <source>
        <dbReference type="RuleBase" id="RU364091"/>
    </source>
</evidence>
<keyword evidence="15" id="KW-0966">Cell projection</keyword>
<evidence type="ECO:0000256" key="8">
    <source>
        <dbReference type="ARBA" id="ARBA00022927"/>
    </source>
</evidence>
<evidence type="ECO:0000256" key="14">
    <source>
        <dbReference type="SAM" id="MobiDB-lite"/>
    </source>
</evidence>
<dbReference type="AlphaFoldDB" id="A0A7V4TZD4"/>
<feature type="transmembrane region" description="Helical" evidence="13">
    <location>
        <begin position="85"/>
        <end position="106"/>
    </location>
</feature>
<sequence length="364" mass="40765">MADQPAQDKTEQPTPKRREDAKDKGNVAKSRELNSVAVLIGGMLAIKFTSDYFSQTVKMFFRNTYIESSLMQITVQSLPGQLSKLMLIVASLLLPILVTVLVFGLASNIGQIGFMMAKKALIPDFKRINPLSGIKRMFSSRSLVELAKGVLKVVILALVSYLVLTKYQDEYLLLATQTPSEIISFFVSVFFELTIKVTIALLIMAVGDYAYQKYQHEKELKMTKQEVKDEMKNQEGDPKVRSRIKSEQRKMVASRMMQAVPEATVVVTNPTHIAVALKYDPQSSADAPKVIAKGKRKLAEKIKKIAREHGVPVIENKPLARGLYEYCEVGMEIPIVFYQTVAEILSKIYSENKKRLPRLGGING</sequence>
<evidence type="ECO:0000313" key="15">
    <source>
        <dbReference type="EMBL" id="HGY55139.1"/>
    </source>
</evidence>
<keyword evidence="8 13" id="KW-0653">Protein transport</keyword>
<keyword evidence="4 13" id="KW-0813">Transport</keyword>
<keyword evidence="5 13" id="KW-1003">Cell membrane</keyword>
<keyword evidence="6 13" id="KW-0812">Transmembrane</keyword>
<dbReference type="Gene3D" id="6.10.250.2080">
    <property type="match status" value="1"/>
</dbReference>
<evidence type="ECO:0000256" key="5">
    <source>
        <dbReference type="ARBA" id="ARBA00022475"/>
    </source>
</evidence>
<feature type="transmembrane region" description="Helical" evidence="13">
    <location>
        <begin position="183"/>
        <end position="211"/>
    </location>
</feature>
<comment type="function">
    <text evidence="12 13">Required for formation of the rod structure in the basal body of the flagellar apparatus. Together with FliI and FliH, may constitute the export apparatus of flagellin.</text>
</comment>
<keyword evidence="10 13" id="KW-0472">Membrane</keyword>
<organism evidence="15">
    <name type="scientific">Caldithrix abyssi</name>
    <dbReference type="NCBI Taxonomy" id="187145"/>
    <lineage>
        <taxon>Bacteria</taxon>
        <taxon>Pseudomonadati</taxon>
        <taxon>Calditrichota</taxon>
        <taxon>Calditrichia</taxon>
        <taxon>Calditrichales</taxon>
        <taxon>Calditrichaceae</taxon>
        <taxon>Caldithrix</taxon>
    </lineage>
</organism>
<evidence type="ECO:0000256" key="11">
    <source>
        <dbReference type="ARBA" id="ARBA00023225"/>
    </source>
</evidence>
<evidence type="ECO:0000256" key="10">
    <source>
        <dbReference type="ARBA" id="ARBA00023136"/>
    </source>
</evidence>
<evidence type="ECO:0000256" key="4">
    <source>
        <dbReference type="ARBA" id="ARBA00022448"/>
    </source>
</evidence>
<evidence type="ECO:0000256" key="2">
    <source>
        <dbReference type="ARBA" id="ARBA00010690"/>
    </source>
</evidence>
<keyword evidence="15" id="KW-0969">Cilium</keyword>